<feature type="domain" description="DUF362" evidence="3">
    <location>
        <begin position="95"/>
        <end position="291"/>
    </location>
</feature>
<reference evidence="5" key="1">
    <citation type="journal article" date="2023" name="Arch. Microbiol.">
        <title>Desulfoferula mesophilus gen. nov. sp. nov., a mesophilic sulfate-reducing bacterium isolated from a brackish lake sediment.</title>
        <authorList>
            <person name="Watanabe T."/>
            <person name="Yabe T."/>
            <person name="Tsuji J.M."/>
            <person name="Fukui M."/>
        </authorList>
    </citation>
    <scope>NUCLEOTIDE SEQUENCE [LARGE SCALE GENOMIC DNA]</scope>
    <source>
        <strain evidence="5">12FAK</strain>
    </source>
</reference>
<evidence type="ECO:0000313" key="4">
    <source>
        <dbReference type="EMBL" id="BEQ14401.1"/>
    </source>
</evidence>
<dbReference type="RefSeq" id="WP_338606116.1">
    <property type="nucleotide sequence ID" value="NZ_AP028679.1"/>
</dbReference>
<keyword evidence="2" id="KW-0472">Membrane</keyword>
<evidence type="ECO:0000256" key="2">
    <source>
        <dbReference type="SAM" id="Phobius"/>
    </source>
</evidence>
<accession>A0AAU9EB72</accession>
<keyword evidence="2" id="KW-0812">Transmembrane</keyword>
<evidence type="ECO:0000313" key="5">
    <source>
        <dbReference type="Proteomes" id="UP001366166"/>
    </source>
</evidence>
<keyword evidence="2" id="KW-1133">Transmembrane helix</keyword>
<dbReference type="Proteomes" id="UP001366166">
    <property type="component" value="Chromosome"/>
</dbReference>
<feature type="transmembrane region" description="Helical" evidence="2">
    <location>
        <begin position="12"/>
        <end position="33"/>
    </location>
</feature>
<dbReference type="PROSITE" id="PS51318">
    <property type="entry name" value="TAT"/>
    <property type="match status" value="1"/>
</dbReference>
<protein>
    <recommendedName>
        <fullName evidence="3">DUF362 domain-containing protein</fullName>
    </recommendedName>
</protein>
<dbReference type="InterPro" id="IPR007160">
    <property type="entry name" value="DUF362"/>
</dbReference>
<gene>
    <name evidence="4" type="ORF">FAK_14670</name>
</gene>
<keyword evidence="1" id="KW-0408">Iron</keyword>
<proteinExistence type="predicted"/>
<sequence>MSRETDQERRRFLLRAGKAGLGVAAIGALGWWAHDTQGPSANIGQAANVKLPSFAVKGTDKRLAVVKSSHRVPALRAGLEALGGMGAFVGAGHKVVIKVNAAFASPPALGATSNPELVAELVRLCRGAGAKQVIVTDNPINDPASCFELSGIGPAAREAGAQVVLPHPGAFAPYSLPGGRLIRDWPLMYGPLAGADRLIGLAPVKDHHRSQASVTMKNWYGLLGGRRNVFHQDINGIISELGQMVTPSLVIADGVATLAHNGPTGGSLEDLRPTDTLILGTDHVAVDSLAVGLLGLKPAKVPWLGLAARAGAGTTDYESLNPTRVELG</sequence>
<dbReference type="AlphaFoldDB" id="A0AAU9EB72"/>
<dbReference type="GO" id="GO:0051536">
    <property type="term" value="F:iron-sulfur cluster binding"/>
    <property type="evidence" value="ECO:0007669"/>
    <property type="project" value="UniProtKB-KW"/>
</dbReference>
<organism evidence="4 5">
    <name type="scientific">Desulfoferula mesophila</name>
    <dbReference type="NCBI Taxonomy" id="3058419"/>
    <lineage>
        <taxon>Bacteria</taxon>
        <taxon>Pseudomonadati</taxon>
        <taxon>Thermodesulfobacteriota</taxon>
        <taxon>Desulfarculia</taxon>
        <taxon>Desulfarculales</taxon>
        <taxon>Desulfarculaceae</taxon>
        <taxon>Desulfoferula</taxon>
    </lineage>
</organism>
<keyword evidence="1" id="KW-0479">Metal-binding</keyword>
<dbReference type="InterPro" id="IPR006311">
    <property type="entry name" value="TAT_signal"/>
</dbReference>
<evidence type="ECO:0000259" key="3">
    <source>
        <dbReference type="Pfam" id="PF04015"/>
    </source>
</evidence>
<name>A0AAU9EB72_9BACT</name>
<dbReference type="EMBL" id="AP028679">
    <property type="protein sequence ID" value="BEQ14401.1"/>
    <property type="molecule type" value="Genomic_DNA"/>
</dbReference>
<dbReference type="Pfam" id="PF04015">
    <property type="entry name" value="DUF362"/>
    <property type="match status" value="1"/>
</dbReference>
<dbReference type="KEGG" id="dmp:FAK_14670"/>
<keyword evidence="1" id="KW-0411">Iron-sulfur</keyword>
<evidence type="ECO:0000256" key="1">
    <source>
        <dbReference type="ARBA" id="ARBA00023014"/>
    </source>
</evidence>
<keyword evidence="5" id="KW-1185">Reference proteome</keyword>